<organism evidence="3 4">
    <name type="scientific">Corynebacterium tuberculostearicum</name>
    <dbReference type="NCBI Taxonomy" id="38304"/>
    <lineage>
        <taxon>Bacteria</taxon>
        <taxon>Bacillati</taxon>
        <taxon>Actinomycetota</taxon>
        <taxon>Actinomycetes</taxon>
        <taxon>Mycobacteriales</taxon>
        <taxon>Corynebacteriaceae</taxon>
        <taxon>Corynebacterium</taxon>
    </lineage>
</organism>
<evidence type="ECO:0000256" key="1">
    <source>
        <dbReference type="SAM" id="MobiDB-lite"/>
    </source>
</evidence>
<evidence type="ECO:0000313" key="4">
    <source>
        <dbReference type="Proteomes" id="UP000603369"/>
    </source>
</evidence>
<feature type="region of interest" description="Disordered" evidence="1">
    <location>
        <begin position="1"/>
        <end position="31"/>
    </location>
</feature>
<dbReference type="SUPFAM" id="SSF53850">
    <property type="entry name" value="Periplasmic binding protein-like II"/>
    <property type="match status" value="1"/>
</dbReference>
<proteinExistence type="predicted"/>
<evidence type="ECO:0000259" key="2">
    <source>
        <dbReference type="Pfam" id="PF04069"/>
    </source>
</evidence>
<name>A0A8I1HT66_9CORY</name>
<dbReference type="EMBL" id="JAEHFL010000013">
    <property type="protein sequence ID" value="MBK3428668.1"/>
    <property type="molecule type" value="Genomic_DNA"/>
</dbReference>
<dbReference type="Proteomes" id="UP000603369">
    <property type="component" value="Unassembled WGS sequence"/>
</dbReference>
<evidence type="ECO:0000313" key="3">
    <source>
        <dbReference type="EMBL" id="MBK3428668.1"/>
    </source>
</evidence>
<dbReference type="Pfam" id="PF04069">
    <property type="entry name" value="OpuAC"/>
    <property type="match status" value="1"/>
</dbReference>
<comment type="caution">
    <text evidence="3">The sequence shown here is derived from an EMBL/GenBank/DDBJ whole genome shotgun (WGS) entry which is preliminary data.</text>
</comment>
<keyword evidence="4" id="KW-1185">Reference proteome</keyword>
<dbReference type="Gene3D" id="3.40.190.10">
    <property type="entry name" value="Periplasmic binding protein-like II"/>
    <property type="match status" value="1"/>
</dbReference>
<sequence length="83" mass="9442">MHHQTVRRPSFLPSPTHARHHSASDVPTEVLDEHPEIEELFAPLSQLLTGEKMQELNARVDVDGEDYTTVALDFLQEENLIPD</sequence>
<dbReference type="InterPro" id="IPR007210">
    <property type="entry name" value="ABC_Gly_betaine_transp_sub-bd"/>
</dbReference>
<feature type="domain" description="ABC-type glycine betaine transport system substrate-binding" evidence="2">
    <location>
        <begin position="28"/>
        <end position="77"/>
    </location>
</feature>
<protein>
    <recommendedName>
        <fullName evidence="2">ABC-type glycine betaine transport system substrate-binding domain-containing protein</fullName>
    </recommendedName>
</protein>
<accession>A0A8I1HT66</accession>
<reference evidence="3 4" key="1">
    <citation type="submission" date="2020-12" db="EMBL/GenBank/DDBJ databases">
        <title>Draft genome sequence of the commensal strain Corynebacterium tuberculostearicum MFP09/CIP 102622 isolated from human skin.</title>
        <authorList>
            <person name="Boukerb A.M."/>
            <person name="Janvier X."/>
            <person name="Feuilloley M.G.J."/>
            <person name="Groboillot A."/>
        </authorList>
    </citation>
    <scope>NUCLEOTIDE SEQUENCE [LARGE SCALE GENOMIC DNA]</scope>
    <source>
        <strain evidence="3 4">CIP 102622</strain>
    </source>
</reference>
<dbReference type="GO" id="GO:0022857">
    <property type="term" value="F:transmembrane transporter activity"/>
    <property type="evidence" value="ECO:0007669"/>
    <property type="project" value="InterPro"/>
</dbReference>
<gene>
    <name evidence="3" type="ORF">JDP02_09140</name>
</gene>
<dbReference type="GO" id="GO:0043190">
    <property type="term" value="C:ATP-binding cassette (ABC) transporter complex"/>
    <property type="evidence" value="ECO:0007669"/>
    <property type="project" value="InterPro"/>
</dbReference>
<dbReference type="AlphaFoldDB" id="A0A8I1HT66"/>